<reference evidence="2 3" key="1">
    <citation type="submission" date="2019-10" db="EMBL/GenBank/DDBJ databases">
        <title>Nonomuraea sp. nov., isolated from Phyllanthus amarus.</title>
        <authorList>
            <person name="Klykleung N."/>
            <person name="Tanasupawat S."/>
        </authorList>
    </citation>
    <scope>NUCLEOTIDE SEQUENCE [LARGE SCALE GENOMIC DNA]</scope>
    <source>
        <strain evidence="2 3">CR1-09</strain>
    </source>
</reference>
<feature type="compositionally biased region" description="Basic residues" evidence="1">
    <location>
        <begin position="67"/>
        <end position="79"/>
    </location>
</feature>
<evidence type="ECO:0000256" key="1">
    <source>
        <dbReference type="SAM" id="MobiDB-lite"/>
    </source>
</evidence>
<gene>
    <name evidence="2" type="ORF">FH610_017220</name>
</gene>
<evidence type="ECO:0000313" key="2">
    <source>
        <dbReference type="EMBL" id="KAB8184072.1"/>
    </source>
</evidence>
<comment type="caution">
    <text evidence="2">The sequence shown here is derived from an EMBL/GenBank/DDBJ whole genome shotgun (WGS) entry which is preliminary data.</text>
</comment>
<protein>
    <submittedName>
        <fullName evidence="2">Uncharacterized protein</fullName>
    </submittedName>
</protein>
<dbReference type="EMBL" id="VDMA02000008">
    <property type="protein sequence ID" value="KAB8184072.1"/>
    <property type="molecule type" value="Genomic_DNA"/>
</dbReference>
<feature type="compositionally biased region" description="Basic and acidic residues" evidence="1">
    <location>
        <begin position="56"/>
        <end position="66"/>
    </location>
</feature>
<feature type="compositionally biased region" description="Low complexity" evidence="1">
    <location>
        <begin position="1"/>
        <end position="10"/>
    </location>
</feature>
<dbReference type="Proteomes" id="UP000313066">
    <property type="component" value="Unassembled WGS sequence"/>
</dbReference>
<keyword evidence="3" id="KW-1185">Reference proteome</keyword>
<name>A0A5N6BUE7_9ACTN</name>
<dbReference type="AlphaFoldDB" id="A0A5N6BUE7"/>
<sequence>MDMLMRPPRSAARRHASADAGWFRPRLPASARRSETPDPAPKTSCLPWSPSGAPPGRRDPGDEHPRGRNRPARRRRRRSSSASRSPARPKSIGRASSAGRSLGVSQHSLAHHASAVPLVPAFPIEDVRIGLSGYLPVAGCS</sequence>
<feature type="compositionally biased region" description="Low complexity" evidence="1">
    <location>
        <begin position="80"/>
        <end position="89"/>
    </location>
</feature>
<accession>A0A5N6BUE7</accession>
<proteinExistence type="predicted"/>
<evidence type="ECO:0000313" key="3">
    <source>
        <dbReference type="Proteomes" id="UP000313066"/>
    </source>
</evidence>
<feature type="region of interest" description="Disordered" evidence="1">
    <location>
        <begin position="1"/>
        <end position="107"/>
    </location>
</feature>
<organism evidence="2 3">
    <name type="scientific">Microbispora catharanthi</name>
    <dbReference type="NCBI Taxonomy" id="1712871"/>
    <lineage>
        <taxon>Bacteria</taxon>
        <taxon>Bacillati</taxon>
        <taxon>Actinomycetota</taxon>
        <taxon>Actinomycetes</taxon>
        <taxon>Streptosporangiales</taxon>
        <taxon>Streptosporangiaceae</taxon>
        <taxon>Microbispora</taxon>
    </lineage>
</organism>